<dbReference type="Pfam" id="PF19187">
    <property type="entry name" value="HTH_PafC"/>
    <property type="match status" value="1"/>
</dbReference>
<reference evidence="4 5" key="1">
    <citation type="journal article" date="2019" name="Int. J. Syst. Evol. Microbiol.">
        <title>The Global Catalogue of Microorganisms (GCM) 10K type strain sequencing project: providing services to taxonomists for standard genome sequencing and annotation.</title>
        <authorList>
            <consortium name="The Broad Institute Genomics Platform"/>
            <consortium name="The Broad Institute Genome Sequencing Center for Infectious Disease"/>
            <person name="Wu L."/>
            <person name="Ma J."/>
        </authorList>
    </citation>
    <scope>NUCLEOTIDE SEQUENCE [LARGE SCALE GENOMIC DNA]</scope>
    <source>
        <strain evidence="4 5">JCM 14588</strain>
    </source>
</reference>
<dbReference type="InterPro" id="IPR051534">
    <property type="entry name" value="CBASS_pafABC_assoc_protein"/>
</dbReference>
<dbReference type="PANTHER" id="PTHR34580">
    <property type="match status" value="1"/>
</dbReference>
<evidence type="ECO:0000259" key="3">
    <source>
        <dbReference type="Pfam" id="PF25583"/>
    </source>
</evidence>
<dbReference type="PANTHER" id="PTHR34580:SF1">
    <property type="entry name" value="PROTEIN PAFC"/>
    <property type="match status" value="1"/>
</dbReference>
<evidence type="ECO:0000259" key="1">
    <source>
        <dbReference type="Pfam" id="PF13280"/>
    </source>
</evidence>
<proteinExistence type="predicted"/>
<dbReference type="InterPro" id="IPR028349">
    <property type="entry name" value="PafC-like"/>
</dbReference>
<keyword evidence="5" id="KW-1185">Reference proteome</keyword>
<dbReference type="Proteomes" id="UP001501288">
    <property type="component" value="Unassembled WGS sequence"/>
</dbReference>
<dbReference type="InterPro" id="IPR057727">
    <property type="entry name" value="WCX_dom"/>
</dbReference>
<evidence type="ECO:0000259" key="2">
    <source>
        <dbReference type="Pfam" id="PF19187"/>
    </source>
</evidence>
<dbReference type="RefSeq" id="WP_346029882.1">
    <property type="nucleotide sequence ID" value="NZ_BAAANV010000030.1"/>
</dbReference>
<dbReference type="PIRSF" id="PIRSF016838">
    <property type="entry name" value="PafC"/>
    <property type="match status" value="1"/>
</dbReference>
<feature type="domain" description="WCX" evidence="3">
    <location>
        <begin position="251"/>
        <end position="322"/>
    </location>
</feature>
<dbReference type="EMBL" id="BAAANV010000030">
    <property type="protein sequence ID" value="GAA1538356.1"/>
    <property type="molecule type" value="Genomic_DNA"/>
</dbReference>
<feature type="domain" description="PafC HTH" evidence="2">
    <location>
        <begin position="17"/>
        <end position="130"/>
    </location>
</feature>
<protein>
    <submittedName>
        <fullName evidence="4">WYL domain-containing protein</fullName>
    </submittedName>
</protein>
<dbReference type="Pfam" id="PF13280">
    <property type="entry name" value="WYL"/>
    <property type="match status" value="1"/>
</dbReference>
<evidence type="ECO:0000313" key="4">
    <source>
        <dbReference type="EMBL" id="GAA1538356.1"/>
    </source>
</evidence>
<accession>A0ABN2BF67</accession>
<organism evidence="4 5">
    <name type="scientific">Dermacoccus barathri</name>
    <dbReference type="NCBI Taxonomy" id="322601"/>
    <lineage>
        <taxon>Bacteria</taxon>
        <taxon>Bacillati</taxon>
        <taxon>Actinomycetota</taxon>
        <taxon>Actinomycetes</taxon>
        <taxon>Micrococcales</taxon>
        <taxon>Dermacoccaceae</taxon>
        <taxon>Dermacoccus</taxon>
    </lineage>
</organism>
<sequence length="336" mass="37443">MSESTTPMPISGEAATTRLARLLTMVPWLMGRQGIDIEQAARTLGVSRKQIEADLALLFVCGTPGHMPDDLIEAEWEEGYVYVRNADTIAKPLRFTRDEALALTVGLRTLLDVPGLTERDAVDRALAKLVEATGESGDPSNRVRVSLERDGDEVLRLLREALDASRRVHLRYVVPSRDEMTERDVDPMRLLNTEGHWYLEGWCHRAQDVRMFRLDRVESVEVLDAAATVPTDAATTDLSRGFFAPNDSDPSARIRLAPEAAWVADYYPCHDVERSGEYLDVTLYVGDGRWLRRLLLQLGGAARVLRPASLTDDVADEARRALEAYGVDPSQTTRAL</sequence>
<comment type="caution">
    <text evidence="4">The sequence shown here is derived from an EMBL/GenBank/DDBJ whole genome shotgun (WGS) entry which is preliminary data.</text>
</comment>
<dbReference type="InterPro" id="IPR026881">
    <property type="entry name" value="WYL_dom"/>
</dbReference>
<dbReference type="Pfam" id="PF25583">
    <property type="entry name" value="WCX"/>
    <property type="match status" value="1"/>
</dbReference>
<gene>
    <name evidence="4" type="ORF">GCM10009762_10020</name>
</gene>
<dbReference type="PROSITE" id="PS52050">
    <property type="entry name" value="WYL"/>
    <property type="match status" value="1"/>
</dbReference>
<evidence type="ECO:0000313" key="5">
    <source>
        <dbReference type="Proteomes" id="UP001501288"/>
    </source>
</evidence>
<dbReference type="InterPro" id="IPR043839">
    <property type="entry name" value="PafC_HTH"/>
</dbReference>
<feature type="domain" description="WYL" evidence="1">
    <location>
        <begin position="153"/>
        <end position="222"/>
    </location>
</feature>
<name>A0ABN2BF67_9MICO</name>